<dbReference type="PANTHER" id="PTHR15813">
    <property type="entry name" value="SORTING NEXIN-22 AND 24"/>
    <property type="match status" value="1"/>
</dbReference>
<dbReference type="Ensembl" id="ENSACCT00020002473.1">
    <property type="protein sequence ID" value="ENSACCP00020002396.1"/>
    <property type="gene ID" value="ENSACCG00020001658.1"/>
</dbReference>
<keyword evidence="3" id="KW-0813">Transport</keyword>
<dbReference type="InterPro" id="IPR001683">
    <property type="entry name" value="PX_dom"/>
</dbReference>
<evidence type="ECO:0000313" key="11">
    <source>
        <dbReference type="Proteomes" id="UP000472275"/>
    </source>
</evidence>
<evidence type="ECO:0000259" key="9">
    <source>
        <dbReference type="PROSITE" id="PS50195"/>
    </source>
</evidence>
<feature type="compositionally biased region" description="Low complexity" evidence="8">
    <location>
        <begin position="231"/>
        <end position="240"/>
    </location>
</feature>
<comment type="similarity">
    <text evidence="2">Belongs to the sorting nexin family.</text>
</comment>
<dbReference type="InterPro" id="IPR052467">
    <property type="entry name" value="Sorting_nexin_PX-domain"/>
</dbReference>
<gene>
    <name evidence="10" type="primary">SNX22</name>
</gene>
<dbReference type="Gene3D" id="3.30.1520.10">
    <property type="entry name" value="Phox-like domain"/>
    <property type="match status" value="1"/>
</dbReference>
<sequence>MIAVSIPAAEPQAAARSPDKTHTVYRVEVLCNGRRHTVVKRYSEFQALHKRIKKTCKVPDFPPRRVPNWMPKVLEQRRQGLELYMRGVLYHNEELPQDVLDFLKVRRCQQDPKASSPPAGCLPSQRPVVGFCTDPYARPPGTGKERDQGCRSPKPPREKALLGSPKTCFSFNGAWERNKAASAPPFPHRPAPQHRPQWGAAGPLHPLSCNPSQAAPRAPGLPGFRAPTQHSRAAVVSSWAARKDPCGKKNSSLLGWGKKTG</sequence>
<dbReference type="Pfam" id="PF00787">
    <property type="entry name" value="PX"/>
    <property type="match status" value="1"/>
</dbReference>
<keyword evidence="4" id="KW-0653">Protein transport</keyword>
<evidence type="ECO:0000256" key="7">
    <source>
        <dbReference type="ARBA" id="ARBA00023329"/>
    </source>
</evidence>
<evidence type="ECO:0000256" key="3">
    <source>
        <dbReference type="ARBA" id="ARBA00022448"/>
    </source>
</evidence>
<dbReference type="PROSITE" id="PS50195">
    <property type="entry name" value="PX"/>
    <property type="match status" value="1"/>
</dbReference>
<feature type="domain" description="PX" evidence="9">
    <location>
        <begin position="3"/>
        <end position="110"/>
    </location>
</feature>
<reference evidence="10" key="2">
    <citation type="submission" date="2025-09" db="UniProtKB">
        <authorList>
            <consortium name="Ensembl"/>
        </authorList>
    </citation>
    <scope>IDENTIFICATION</scope>
</reference>
<proteinExistence type="inferred from homology"/>
<reference evidence="10" key="1">
    <citation type="submission" date="2025-08" db="UniProtKB">
        <authorList>
            <consortium name="Ensembl"/>
        </authorList>
    </citation>
    <scope>IDENTIFICATION</scope>
</reference>
<dbReference type="GeneTree" id="ENSGT00390000001280"/>
<protein>
    <submittedName>
        <fullName evidence="10">Sorting nexin 22</fullName>
    </submittedName>
</protein>
<keyword evidence="5" id="KW-0446">Lipid-binding</keyword>
<evidence type="ECO:0000256" key="2">
    <source>
        <dbReference type="ARBA" id="ARBA00010883"/>
    </source>
</evidence>
<keyword evidence="11" id="KW-1185">Reference proteome</keyword>
<feature type="compositionally biased region" description="Basic and acidic residues" evidence="8">
    <location>
        <begin position="143"/>
        <end position="160"/>
    </location>
</feature>
<evidence type="ECO:0000256" key="4">
    <source>
        <dbReference type="ARBA" id="ARBA00022927"/>
    </source>
</evidence>
<dbReference type="InterPro" id="IPR036871">
    <property type="entry name" value="PX_dom_sf"/>
</dbReference>
<dbReference type="PANTHER" id="PTHR15813:SF8">
    <property type="entry name" value="SORTING NEXIN-22"/>
    <property type="match status" value="1"/>
</dbReference>
<evidence type="ECO:0000313" key="10">
    <source>
        <dbReference type="Ensembl" id="ENSACCP00020002396.1"/>
    </source>
</evidence>
<evidence type="ECO:0000256" key="6">
    <source>
        <dbReference type="ARBA" id="ARBA00023136"/>
    </source>
</evidence>
<dbReference type="GO" id="GO:0030659">
    <property type="term" value="C:cytoplasmic vesicle membrane"/>
    <property type="evidence" value="ECO:0007669"/>
    <property type="project" value="UniProtKB-SubCell"/>
</dbReference>
<comment type="subcellular location">
    <subcellularLocation>
        <location evidence="1">Cytoplasmic vesicle membrane</location>
        <topology evidence="1">Peripheral membrane protein</topology>
        <orientation evidence="1">Cytoplasmic side</orientation>
    </subcellularLocation>
</comment>
<feature type="region of interest" description="Disordered" evidence="8">
    <location>
        <begin position="183"/>
        <end position="261"/>
    </location>
</feature>
<dbReference type="AlphaFoldDB" id="A0A663DRH7"/>
<accession>A0A663DRH7</accession>
<feature type="region of interest" description="Disordered" evidence="8">
    <location>
        <begin position="134"/>
        <end position="163"/>
    </location>
</feature>
<evidence type="ECO:0000256" key="1">
    <source>
        <dbReference type="ARBA" id="ARBA00004180"/>
    </source>
</evidence>
<dbReference type="GO" id="GO:0015031">
    <property type="term" value="P:protein transport"/>
    <property type="evidence" value="ECO:0007669"/>
    <property type="project" value="UniProtKB-KW"/>
</dbReference>
<dbReference type="InParanoid" id="A0A663DRH7"/>
<evidence type="ECO:0000256" key="5">
    <source>
        <dbReference type="ARBA" id="ARBA00023121"/>
    </source>
</evidence>
<dbReference type="Proteomes" id="UP000472275">
    <property type="component" value="Chromosome 5"/>
</dbReference>
<keyword evidence="6" id="KW-0472">Membrane</keyword>
<dbReference type="SMART" id="SM00312">
    <property type="entry name" value="PX"/>
    <property type="match status" value="1"/>
</dbReference>
<dbReference type="CDD" id="cd06880">
    <property type="entry name" value="PX_SNX22"/>
    <property type="match status" value="1"/>
</dbReference>
<evidence type="ECO:0000256" key="8">
    <source>
        <dbReference type="SAM" id="MobiDB-lite"/>
    </source>
</evidence>
<name>A0A663DRH7_AQUCH</name>
<keyword evidence="7" id="KW-0968">Cytoplasmic vesicle</keyword>
<dbReference type="SUPFAM" id="SSF64268">
    <property type="entry name" value="PX domain"/>
    <property type="match status" value="1"/>
</dbReference>
<dbReference type="GO" id="GO:1901981">
    <property type="term" value="F:phosphatidylinositol phosphate binding"/>
    <property type="evidence" value="ECO:0007669"/>
    <property type="project" value="TreeGrafter"/>
</dbReference>
<organism evidence="10 11">
    <name type="scientific">Aquila chrysaetos chrysaetos</name>
    <dbReference type="NCBI Taxonomy" id="223781"/>
    <lineage>
        <taxon>Eukaryota</taxon>
        <taxon>Metazoa</taxon>
        <taxon>Chordata</taxon>
        <taxon>Craniata</taxon>
        <taxon>Vertebrata</taxon>
        <taxon>Euteleostomi</taxon>
        <taxon>Archelosauria</taxon>
        <taxon>Archosauria</taxon>
        <taxon>Dinosauria</taxon>
        <taxon>Saurischia</taxon>
        <taxon>Theropoda</taxon>
        <taxon>Coelurosauria</taxon>
        <taxon>Aves</taxon>
        <taxon>Neognathae</taxon>
        <taxon>Neoaves</taxon>
        <taxon>Telluraves</taxon>
        <taxon>Accipitrimorphae</taxon>
        <taxon>Accipitriformes</taxon>
        <taxon>Accipitridae</taxon>
        <taxon>Accipitrinae</taxon>
        <taxon>Aquila</taxon>
    </lineage>
</organism>